<dbReference type="GO" id="GO:0006686">
    <property type="term" value="P:sphingomyelin biosynthetic process"/>
    <property type="evidence" value="ECO:0007669"/>
    <property type="project" value="TreeGrafter"/>
</dbReference>
<feature type="transmembrane region" description="Helical" evidence="10">
    <location>
        <begin position="93"/>
        <end position="113"/>
    </location>
</feature>
<evidence type="ECO:0000256" key="6">
    <source>
        <dbReference type="ARBA" id="ARBA00022989"/>
    </source>
</evidence>
<dbReference type="PANTHER" id="PTHR21290">
    <property type="entry name" value="SPHINGOMYELIN SYNTHETASE"/>
    <property type="match status" value="1"/>
</dbReference>
<dbReference type="GO" id="GO:0005789">
    <property type="term" value="C:endoplasmic reticulum membrane"/>
    <property type="evidence" value="ECO:0007669"/>
    <property type="project" value="TreeGrafter"/>
</dbReference>
<evidence type="ECO:0000256" key="9">
    <source>
        <dbReference type="SAM" id="MobiDB-lite"/>
    </source>
</evidence>
<dbReference type="Pfam" id="PF14360">
    <property type="entry name" value="PAP2_C"/>
    <property type="match status" value="1"/>
</dbReference>
<dbReference type="AlphaFoldDB" id="A0A226E0I9"/>
<evidence type="ECO:0000256" key="8">
    <source>
        <dbReference type="ARBA" id="ARBA00023136"/>
    </source>
</evidence>
<comment type="similarity">
    <text evidence="2">Belongs to the sphingomyelin synthase family.</text>
</comment>
<evidence type="ECO:0000313" key="12">
    <source>
        <dbReference type="EMBL" id="OXA50461.1"/>
    </source>
</evidence>
<feature type="transmembrane region" description="Helical" evidence="10">
    <location>
        <begin position="174"/>
        <end position="196"/>
    </location>
</feature>
<feature type="transmembrane region" description="Helical" evidence="10">
    <location>
        <begin position="272"/>
        <end position="293"/>
    </location>
</feature>
<evidence type="ECO:0000256" key="3">
    <source>
        <dbReference type="ARBA" id="ARBA00022679"/>
    </source>
</evidence>
<feature type="compositionally biased region" description="Low complexity" evidence="9">
    <location>
        <begin position="70"/>
        <end position="81"/>
    </location>
</feature>
<dbReference type="GO" id="GO:0000139">
    <property type="term" value="C:Golgi membrane"/>
    <property type="evidence" value="ECO:0007669"/>
    <property type="project" value="TreeGrafter"/>
</dbReference>
<evidence type="ECO:0000256" key="1">
    <source>
        <dbReference type="ARBA" id="ARBA00004141"/>
    </source>
</evidence>
<keyword evidence="13" id="KW-1185">Reference proteome</keyword>
<feature type="transmembrane region" description="Helical" evidence="10">
    <location>
        <begin position="144"/>
        <end position="162"/>
    </location>
</feature>
<comment type="caution">
    <text evidence="12">The sequence shown here is derived from an EMBL/GenBank/DDBJ whole genome shotgun (WGS) entry which is preliminary data.</text>
</comment>
<reference evidence="12 13" key="1">
    <citation type="submission" date="2015-12" db="EMBL/GenBank/DDBJ databases">
        <title>The genome of Folsomia candida.</title>
        <authorList>
            <person name="Faddeeva A."/>
            <person name="Derks M.F."/>
            <person name="Anvar Y."/>
            <person name="Smit S."/>
            <person name="Van Straalen N."/>
            <person name="Roelofs D."/>
        </authorList>
    </citation>
    <scope>NUCLEOTIDE SEQUENCE [LARGE SCALE GENOMIC DNA]</scope>
    <source>
        <strain evidence="12 13">VU population</strain>
        <tissue evidence="12">Whole body</tissue>
    </source>
</reference>
<dbReference type="GO" id="GO:0005886">
    <property type="term" value="C:plasma membrane"/>
    <property type="evidence" value="ECO:0007669"/>
    <property type="project" value="TreeGrafter"/>
</dbReference>
<gene>
    <name evidence="12" type="ORF">Fcan01_14711</name>
</gene>
<evidence type="ECO:0000256" key="10">
    <source>
        <dbReference type="SAM" id="Phobius"/>
    </source>
</evidence>
<keyword evidence="4 10" id="KW-0812">Transmembrane</keyword>
<evidence type="ECO:0000256" key="7">
    <source>
        <dbReference type="ARBA" id="ARBA00023098"/>
    </source>
</evidence>
<comment type="subcellular location">
    <subcellularLocation>
        <location evidence="1">Membrane</location>
        <topology evidence="1">Multi-pass membrane protein</topology>
    </subcellularLocation>
</comment>
<evidence type="ECO:0000256" key="4">
    <source>
        <dbReference type="ARBA" id="ARBA00022692"/>
    </source>
</evidence>
<keyword evidence="6 10" id="KW-1133">Transmembrane helix</keyword>
<dbReference type="Proteomes" id="UP000198287">
    <property type="component" value="Unassembled WGS sequence"/>
</dbReference>
<keyword evidence="8 10" id="KW-0472">Membrane</keyword>
<evidence type="ECO:0000313" key="13">
    <source>
        <dbReference type="Proteomes" id="UP000198287"/>
    </source>
</evidence>
<keyword evidence="7" id="KW-0443">Lipid metabolism</keyword>
<proteinExistence type="inferred from homology"/>
<protein>
    <submittedName>
        <fullName evidence="12">Phosphatidylcholine:ceramide cholinephosphotransferase 1</fullName>
    </submittedName>
</protein>
<evidence type="ECO:0000259" key="11">
    <source>
        <dbReference type="Pfam" id="PF14360"/>
    </source>
</evidence>
<feature type="domain" description="Sphingomyelin synthase-like" evidence="11">
    <location>
        <begin position="241"/>
        <end position="315"/>
    </location>
</feature>
<evidence type="ECO:0000256" key="5">
    <source>
        <dbReference type="ARBA" id="ARBA00022919"/>
    </source>
</evidence>
<organism evidence="12 13">
    <name type="scientific">Folsomia candida</name>
    <name type="common">Springtail</name>
    <dbReference type="NCBI Taxonomy" id="158441"/>
    <lineage>
        <taxon>Eukaryota</taxon>
        <taxon>Metazoa</taxon>
        <taxon>Ecdysozoa</taxon>
        <taxon>Arthropoda</taxon>
        <taxon>Hexapoda</taxon>
        <taxon>Collembola</taxon>
        <taxon>Entomobryomorpha</taxon>
        <taxon>Isotomoidea</taxon>
        <taxon>Isotomidae</taxon>
        <taxon>Proisotominae</taxon>
        <taxon>Folsomia</taxon>
    </lineage>
</organism>
<feature type="transmembrane region" description="Helical" evidence="10">
    <location>
        <begin position="244"/>
        <end position="260"/>
    </location>
</feature>
<keyword evidence="5" id="KW-0746">Sphingolipid metabolism</keyword>
<accession>A0A226E0I9</accession>
<dbReference type="GO" id="GO:0033188">
    <property type="term" value="F:sphingomyelin synthase activity"/>
    <property type="evidence" value="ECO:0007669"/>
    <property type="project" value="TreeGrafter"/>
</dbReference>
<dbReference type="PANTHER" id="PTHR21290:SF27">
    <property type="entry name" value="PHOSPHATIDYLCHOLINE:CERAMIDE CHOLINEPHOSPHOTRANSFERASE 1"/>
    <property type="match status" value="1"/>
</dbReference>
<sequence length="376" mass="42915">MPAYSGHDRVPLLDQNPDEIEKGKFWQEIDGDMDGNANRVYDGDMKKVYNGHLPETRVQLFPEPLSQHPSTSSGSSSLTTSKAKQFPKERRKAVIAFFLMAFGFICNSISIVLTHQKVPDRNLHPPLPDISLDNITKHRWLNDVADILVILLLLSSICLIVLHRHRWILGRRVFIILSILYGMRSVTMYATVLPLANDHVYCSPKINTTSTFGQTVLIITQEVLKLIAAGGLPITGKKTLCGDYIFSGHTIILMMGYLLVNEYMPKTKRLTPLHWISWVTAWVGMICLLVSHGHYTVDVLIAYFATTRLFWMYHTFSNNAELQRRSSSNSLSEVWWFPLFKYFEGSVKGQVPKEYAIPRIKGRRRTACNNRKAFLE</sequence>
<feature type="region of interest" description="Disordered" evidence="9">
    <location>
        <begin position="63"/>
        <end position="84"/>
    </location>
</feature>
<dbReference type="EMBL" id="LNIX01000009">
    <property type="protein sequence ID" value="OXA50461.1"/>
    <property type="molecule type" value="Genomic_DNA"/>
</dbReference>
<dbReference type="InterPro" id="IPR025749">
    <property type="entry name" value="Sphingomyelin_synth-like_dom"/>
</dbReference>
<dbReference type="InterPro" id="IPR045221">
    <property type="entry name" value="Sphingomyelin_synth-like"/>
</dbReference>
<keyword evidence="3 12" id="KW-0808">Transferase</keyword>
<dbReference type="STRING" id="158441.A0A226E0I9"/>
<name>A0A226E0I9_FOLCA</name>
<dbReference type="OrthoDB" id="422827at2759"/>
<dbReference type="GO" id="GO:0047493">
    <property type="term" value="F:ceramide cholinephosphotransferase activity"/>
    <property type="evidence" value="ECO:0007669"/>
    <property type="project" value="TreeGrafter"/>
</dbReference>
<evidence type="ECO:0000256" key="2">
    <source>
        <dbReference type="ARBA" id="ARBA00005441"/>
    </source>
</evidence>
<dbReference type="OMA" id="PREYAWP"/>
<dbReference type="GO" id="GO:0046513">
    <property type="term" value="P:ceramide biosynthetic process"/>
    <property type="evidence" value="ECO:0007669"/>
    <property type="project" value="TreeGrafter"/>
</dbReference>